<name>A0A9P0BC51_BRAAE</name>
<feature type="region of interest" description="Disordered" evidence="2">
    <location>
        <begin position="35"/>
        <end position="54"/>
    </location>
</feature>
<dbReference type="PANTHER" id="PTHR10773">
    <property type="entry name" value="DNA-DIRECTED RNA POLYMERASES I, II, AND III SUBUNIT RPABC2"/>
    <property type="match status" value="1"/>
</dbReference>
<dbReference type="OrthoDB" id="6766586at2759"/>
<dbReference type="PANTHER" id="PTHR10773:SF19">
    <property type="match status" value="1"/>
</dbReference>
<reference evidence="3" key="1">
    <citation type="submission" date="2021-12" db="EMBL/GenBank/DDBJ databases">
        <authorList>
            <person name="King R."/>
        </authorList>
    </citation>
    <scope>NUCLEOTIDE SEQUENCE</scope>
</reference>
<feature type="region of interest" description="Disordered" evidence="2">
    <location>
        <begin position="182"/>
        <end position="207"/>
    </location>
</feature>
<evidence type="ECO:0000256" key="1">
    <source>
        <dbReference type="SAM" id="Coils"/>
    </source>
</evidence>
<keyword evidence="1" id="KW-0175">Coiled coil</keyword>
<sequence>MKRRTALILRKALESVQSVNGDIESGINVVQEIQGTSRTPTSNNADSTGNGAASANRLSDNILLAEAEKTEMQLERMIFEINEDTESSVLLQDIVLEENATEAESRIEIEDTPVMNAEIVGYTENSSENTANRKNKIVKKKISDPKTWKQNIRKKLFQEGKQYTSSRGKKVNEKKVPIYTVHAVGPDNPKKSQRGKNSPRKINEASKQSVIDHINKFPAVESHYCRTNTKRNYLESTLSVKKMYDLYLIYCESKQITPVKLSMYRFIFNTNFNYSFHVPKKDVCEKCATYYTIKAENNLKNSDELDMENHTTEKEVMRKEKSSDKNSNAAILTFDLENVITCPRSNVGNHFYLQKLSMYNLTGHFSTSNTAYCILWMETMQGRSGNCLASAFKVLVEKVLENNHIEHLVTWSDSCVPQNRNSHIAFSALDILRNHDELQSITMKYSIPGHGAVQEVDNIHSQIENHMSKKDFFSPLGFVKELKQIRKGNPFVIHQMKQTDFYNFEQCSSKLNYAKVPFTKVSQLKFEKSDINMISFKIGHCSEFQIVSIYNTIPRGIRSRKSKDAQPNAVPLLATIIPKVLSNPEPLAPGKVLAIKKMMTAMPQVDQDFYKALLGFN</sequence>
<protein>
    <submittedName>
        <fullName evidence="3">Uncharacterized protein</fullName>
    </submittedName>
</protein>
<keyword evidence="4" id="KW-1185">Reference proteome</keyword>
<proteinExistence type="predicted"/>
<dbReference type="Proteomes" id="UP001154078">
    <property type="component" value="Chromosome 6"/>
</dbReference>
<evidence type="ECO:0000313" key="4">
    <source>
        <dbReference type="Proteomes" id="UP001154078"/>
    </source>
</evidence>
<organism evidence="3 4">
    <name type="scientific">Brassicogethes aeneus</name>
    <name type="common">Rape pollen beetle</name>
    <name type="synonym">Meligethes aeneus</name>
    <dbReference type="NCBI Taxonomy" id="1431903"/>
    <lineage>
        <taxon>Eukaryota</taxon>
        <taxon>Metazoa</taxon>
        <taxon>Ecdysozoa</taxon>
        <taxon>Arthropoda</taxon>
        <taxon>Hexapoda</taxon>
        <taxon>Insecta</taxon>
        <taxon>Pterygota</taxon>
        <taxon>Neoptera</taxon>
        <taxon>Endopterygota</taxon>
        <taxon>Coleoptera</taxon>
        <taxon>Polyphaga</taxon>
        <taxon>Cucujiformia</taxon>
        <taxon>Nitidulidae</taxon>
        <taxon>Meligethinae</taxon>
        <taxon>Brassicogethes</taxon>
    </lineage>
</organism>
<dbReference type="AlphaFoldDB" id="A0A9P0BC51"/>
<feature type="coiled-coil region" evidence="1">
    <location>
        <begin position="55"/>
        <end position="84"/>
    </location>
</feature>
<evidence type="ECO:0000313" key="3">
    <source>
        <dbReference type="EMBL" id="CAH0558805.1"/>
    </source>
</evidence>
<gene>
    <name evidence="3" type="ORF">MELIAE_LOCUS9049</name>
</gene>
<evidence type="ECO:0000256" key="2">
    <source>
        <dbReference type="SAM" id="MobiDB-lite"/>
    </source>
</evidence>
<dbReference type="EMBL" id="OV121137">
    <property type="protein sequence ID" value="CAH0558805.1"/>
    <property type="molecule type" value="Genomic_DNA"/>
</dbReference>
<accession>A0A9P0BC51</accession>